<feature type="transmembrane region" description="Helical" evidence="7">
    <location>
        <begin position="66"/>
        <end position="87"/>
    </location>
</feature>
<evidence type="ECO:0000313" key="9">
    <source>
        <dbReference type="Proteomes" id="UP000595220"/>
    </source>
</evidence>
<feature type="transmembrane region" description="Helical" evidence="7">
    <location>
        <begin position="192"/>
        <end position="210"/>
    </location>
</feature>
<keyword evidence="3" id="KW-0813">Transport</keyword>
<evidence type="ECO:0000256" key="4">
    <source>
        <dbReference type="ARBA" id="ARBA00022692"/>
    </source>
</evidence>
<dbReference type="GO" id="GO:0012505">
    <property type="term" value="C:endomembrane system"/>
    <property type="evidence" value="ECO:0007669"/>
    <property type="project" value="UniProtKB-SubCell"/>
</dbReference>
<dbReference type="EMBL" id="CP066065">
    <property type="protein sequence ID" value="QQC43399.1"/>
    <property type="molecule type" value="Genomic_DNA"/>
</dbReference>
<feature type="transmembrane region" description="Helical" evidence="7">
    <location>
        <begin position="273"/>
        <end position="295"/>
    </location>
</feature>
<gene>
    <name evidence="8" type="ORF">I6H42_06230</name>
</gene>
<evidence type="ECO:0000256" key="5">
    <source>
        <dbReference type="ARBA" id="ARBA00022989"/>
    </source>
</evidence>
<feature type="transmembrane region" description="Helical" evidence="7">
    <location>
        <begin position="152"/>
        <end position="172"/>
    </location>
</feature>
<feature type="transmembrane region" description="Helical" evidence="7">
    <location>
        <begin position="37"/>
        <end position="60"/>
    </location>
</feature>
<keyword evidence="5 7" id="KW-1133">Transmembrane helix</keyword>
<feature type="transmembrane region" description="Helical" evidence="7">
    <location>
        <begin position="458"/>
        <end position="476"/>
    </location>
</feature>
<evidence type="ECO:0000256" key="3">
    <source>
        <dbReference type="ARBA" id="ARBA00022448"/>
    </source>
</evidence>
<dbReference type="GO" id="GO:0005886">
    <property type="term" value="C:plasma membrane"/>
    <property type="evidence" value="ECO:0007669"/>
    <property type="project" value="TreeGrafter"/>
</dbReference>
<protein>
    <submittedName>
        <fullName evidence="8">NCS2 family permease</fullName>
    </submittedName>
</protein>
<comment type="subcellular location">
    <subcellularLocation>
        <location evidence="1">Endomembrane system</location>
        <topology evidence="1">Multi-pass membrane protein</topology>
    </subcellularLocation>
</comment>
<reference evidence="8 9" key="1">
    <citation type="submission" date="2020-12" db="EMBL/GenBank/DDBJ databases">
        <title>FDA dAtabase for Regulatory Grade micrObial Sequences (FDA-ARGOS): Supporting development and validation of Infectious Disease Dx tests.</title>
        <authorList>
            <person name="Sproer C."/>
            <person name="Gronow S."/>
            <person name="Severitt S."/>
            <person name="Schroder I."/>
            <person name="Tallon L."/>
            <person name="Sadzewicz L."/>
            <person name="Zhao X."/>
            <person name="Boylan J."/>
            <person name="Ott S."/>
            <person name="Bowen H."/>
            <person name="Vavikolanu K."/>
            <person name="Mehta A."/>
            <person name="Aluvathingal J."/>
            <person name="Nadendla S."/>
            <person name="Lowell S."/>
            <person name="Myers T."/>
            <person name="Yan Y."/>
            <person name="Sichtig H."/>
        </authorList>
    </citation>
    <scope>NUCLEOTIDE SEQUENCE [LARGE SCALE GENOMIC DNA]</scope>
    <source>
        <strain evidence="8 9">FDAARGOS_985</strain>
    </source>
</reference>
<dbReference type="AlphaFoldDB" id="A0AAP9Y6R5"/>
<dbReference type="InterPro" id="IPR006043">
    <property type="entry name" value="NCS2"/>
</dbReference>
<keyword evidence="4 7" id="KW-0812">Transmembrane</keyword>
<dbReference type="InterPro" id="IPR045018">
    <property type="entry name" value="Azg-like"/>
</dbReference>
<evidence type="ECO:0000256" key="7">
    <source>
        <dbReference type="SAM" id="Phobius"/>
    </source>
</evidence>
<accession>A0AAP9Y6R5</accession>
<dbReference type="Pfam" id="PF00860">
    <property type="entry name" value="Xan_ur_permease"/>
    <property type="match status" value="1"/>
</dbReference>
<sequence>MSTQEKTAPSHGGFIRSLDSFFQISGRGSTIGREIRGGIVTFFAMAYILVVNPAILGNAVPEDGSITPQGIAAGTALVAGTMTILMGIVANYPLALAAGLGLNAVVAFTLVLSSGLSYGEAMGVIAWEGILIFLLVLTGFREAVFRAVPSALKTAITVGLGLFVALIGLVNAGIVRTGATPVQFGISGSLDGWPALVFVFGLFLMFVLYVRHVKGAVLISIVSATVLAAIVQATTHLDRISQTNPTGWGQTIPELRGSPIAIPVFDTLGKVDLFGGFSKLGVVSVILLVFSLMLADFFDTMGTMVAVGAEGQLLDEEGNPPKTRQILIIDSLAAVAGGVGGVSSNTSYVESASGVAEGARTGLASVVTGFLFLLSTFLAPLVELVPTEAASTALVFVGFLMMTQVTDIDWKAPEIAIPSFMTIALMPFGYSVSVGIGVGFVVYALIQLVMGQARKVHPLMWVVSGLFVVYFLLGPIQRLLGVG</sequence>
<feature type="transmembrane region" description="Helical" evidence="7">
    <location>
        <begin position="94"/>
        <end position="115"/>
    </location>
</feature>
<dbReference type="GO" id="GO:0005345">
    <property type="term" value="F:purine nucleobase transmembrane transporter activity"/>
    <property type="evidence" value="ECO:0007669"/>
    <property type="project" value="TreeGrafter"/>
</dbReference>
<name>A0AAP9Y6R5_9ACTO</name>
<proteinExistence type="inferred from homology"/>
<organism evidence="8 9">
    <name type="scientific">Schaalia meyeri</name>
    <dbReference type="NCBI Taxonomy" id="52773"/>
    <lineage>
        <taxon>Bacteria</taxon>
        <taxon>Bacillati</taxon>
        <taxon>Actinomycetota</taxon>
        <taxon>Actinomycetes</taxon>
        <taxon>Actinomycetales</taxon>
        <taxon>Actinomycetaceae</taxon>
        <taxon>Schaalia</taxon>
    </lineage>
</organism>
<evidence type="ECO:0000256" key="6">
    <source>
        <dbReference type="ARBA" id="ARBA00023136"/>
    </source>
</evidence>
<feature type="transmembrane region" description="Helical" evidence="7">
    <location>
        <begin position="428"/>
        <end position="446"/>
    </location>
</feature>
<dbReference type="PANTHER" id="PTHR43337:SF1">
    <property type="entry name" value="XANTHINE_URACIL PERMEASE C887.17-RELATED"/>
    <property type="match status" value="1"/>
</dbReference>
<keyword evidence="6 7" id="KW-0472">Membrane</keyword>
<keyword evidence="9" id="KW-1185">Reference proteome</keyword>
<feature type="transmembrane region" description="Helical" evidence="7">
    <location>
        <begin position="217"/>
        <end position="235"/>
    </location>
</feature>
<evidence type="ECO:0000256" key="1">
    <source>
        <dbReference type="ARBA" id="ARBA00004127"/>
    </source>
</evidence>
<feature type="transmembrane region" description="Helical" evidence="7">
    <location>
        <begin position="363"/>
        <end position="382"/>
    </location>
</feature>
<evidence type="ECO:0000313" key="8">
    <source>
        <dbReference type="EMBL" id="QQC43399.1"/>
    </source>
</evidence>
<evidence type="ECO:0000256" key="2">
    <source>
        <dbReference type="ARBA" id="ARBA00005697"/>
    </source>
</evidence>
<dbReference type="Proteomes" id="UP000595220">
    <property type="component" value="Chromosome"/>
</dbReference>
<dbReference type="RefSeq" id="WP_074633274.1">
    <property type="nucleotide sequence ID" value="NZ_CP066065.1"/>
</dbReference>
<feature type="transmembrane region" description="Helical" evidence="7">
    <location>
        <begin position="121"/>
        <end position="140"/>
    </location>
</feature>
<comment type="similarity">
    <text evidence="2">Belongs to the nucleobase:cation symporter-2 (NCS2) (TC 2.A.40) family. Azg-like subfamily.</text>
</comment>
<dbReference type="PANTHER" id="PTHR43337">
    <property type="entry name" value="XANTHINE/URACIL PERMEASE C887.17-RELATED"/>
    <property type="match status" value="1"/>
</dbReference>